<reference evidence="5" key="1">
    <citation type="submission" date="2017-08" db="EMBL/GenBank/DDBJ databases">
        <title>Microbulbifer marisrubri sp. nov., a halophilic alphaproteobacterium isolated from marine sediment of the Yellow Sea, China.</title>
        <authorList>
            <person name="Zhang G."/>
            <person name="Xiong Q."/>
        </authorList>
    </citation>
    <scope>NUCLEOTIDE SEQUENCE [LARGE SCALE GENOMIC DNA]</scope>
    <source>
        <strain evidence="5">WRN-8</strain>
    </source>
</reference>
<proteinExistence type="predicted"/>
<dbReference type="PROSITE" id="PS50072">
    <property type="entry name" value="CSA_PPIASE_2"/>
    <property type="match status" value="1"/>
</dbReference>
<sequence length="310" mass="33685">MPAGISIRHLARFSLLLIILAYGNDTLGNEKQSAEKAIRTPGEIIAQAPADEWRQVRAENLLILELPGGPVMIELADQFAPGHTKNLRLLAAHGFYDGLAMYRVIDGFVAQGGDQAGERDTGQGRRTIPAEFTTAGIAAEDFTALPGPDGYAPQAGFSGGFPAAREPKTGKTWMTHCYGAVAMAREQSPDSGGTDFYIVIGPAQRYLDRNTTVFGRVISGMSAVQQLARGSKAGGVLEDPETNRIEQARIASQLRETERPQVHVMRTDSASFRELIRARSHRPEDWFQYRPDHVDVCAVGVPVRVQASEG</sequence>
<evidence type="ECO:0000313" key="6">
    <source>
        <dbReference type="Proteomes" id="UP000218427"/>
    </source>
</evidence>
<keyword evidence="6" id="KW-1185">Reference proteome</keyword>
<gene>
    <name evidence="5" type="ORF">AWR36_004065</name>
</gene>
<protein>
    <recommendedName>
        <fullName evidence="1">peptidylprolyl isomerase</fullName>
        <ecNumber evidence="1">5.2.1.8</ecNumber>
    </recommendedName>
</protein>
<evidence type="ECO:0000256" key="2">
    <source>
        <dbReference type="ARBA" id="ARBA00023110"/>
    </source>
</evidence>
<dbReference type="SUPFAM" id="SSF50891">
    <property type="entry name" value="Cyclophilin-like"/>
    <property type="match status" value="1"/>
</dbReference>
<evidence type="ECO:0000256" key="1">
    <source>
        <dbReference type="ARBA" id="ARBA00013194"/>
    </source>
</evidence>
<keyword evidence="2" id="KW-0697">Rotamase</keyword>
<dbReference type="Pfam" id="PF00160">
    <property type="entry name" value="Pro_isomerase"/>
    <property type="match status" value="1"/>
</dbReference>
<dbReference type="InterPro" id="IPR044665">
    <property type="entry name" value="E_coli_cyclophilin_A-like"/>
</dbReference>
<keyword evidence="3 5" id="KW-0413">Isomerase</keyword>
<evidence type="ECO:0000256" key="3">
    <source>
        <dbReference type="ARBA" id="ARBA00023235"/>
    </source>
</evidence>
<evidence type="ECO:0000259" key="4">
    <source>
        <dbReference type="PROSITE" id="PS50072"/>
    </source>
</evidence>
<dbReference type="RefSeq" id="WP_067104463.1">
    <property type="nucleotide sequence ID" value="NZ_LRFG02000001.1"/>
</dbReference>
<dbReference type="Gene3D" id="2.40.100.10">
    <property type="entry name" value="Cyclophilin-like"/>
    <property type="match status" value="1"/>
</dbReference>
<dbReference type="PANTHER" id="PTHR43246">
    <property type="entry name" value="PEPTIDYL-PROLYL CIS-TRANS ISOMERASE CYP38, CHLOROPLASTIC"/>
    <property type="match status" value="1"/>
</dbReference>
<name>A0ABX4I3C5_9GAMM</name>
<feature type="domain" description="PPIase cyclophilin-type" evidence="4">
    <location>
        <begin position="58"/>
        <end position="271"/>
    </location>
</feature>
<dbReference type="InterPro" id="IPR002130">
    <property type="entry name" value="Cyclophilin-type_PPIase_dom"/>
</dbReference>
<dbReference type="EC" id="5.2.1.8" evidence="1"/>
<accession>A0ABX4I3C5</accession>
<dbReference type="InterPro" id="IPR029000">
    <property type="entry name" value="Cyclophilin-like_dom_sf"/>
</dbReference>
<organism evidence="5 6">
    <name type="scientific">Microbulbifer flavimaris</name>
    <dbReference type="NCBI Taxonomy" id="1781068"/>
    <lineage>
        <taxon>Bacteria</taxon>
        <taxon>Pseudomonadati</taxon>
        <taxon>Pseudomonadota</taxon>
        <taxon>Gammaproteobacteria</taxon>
        <taxon>Cellvibrionales</taxon>
        <taxon>Microbulbiferaceae</taxon>
        <taxon>Microbulbifer</taxon>
    </lineage>
</organism>
<dbReference type="EMBL" id="LRFG02000001">
    <property type="protein sequence ID" value="PCO06922.1"/>
    <property type="molecule type" value="Genomic_DNA"/>
</dbReference>
<dbReference type="CDD" id="cd00317">
    <property type="entry name" value="cyclophilin"/>
    <property type="match status" value="1"/>
</dbReference>
<comment type="caution">
    <text evidence="5">The sequence shown here is derived from an EMBL/GenBank/DDBJ whole genome shotgun (WGS) entry which is preliminary data.</text>
</comment>
<dbReference type="GO" id="GO:0016853">
    <property type="term" value="F:isomerase activity"/>
    <property type="evidence" value="ECO:0007669"/>
    <property type="project" value="UniProtKB-KW"/>
</dbReference>
<dbReference type="Proteomes" id="UP000218427">
    <property type="component" value="Unassembled WGS sequence"/>
</dbReference>
<evidence type="ECO:0000313" key="5">
    <source>
        <dbReference type="EMBL" id="PCO06922.1"/>
    </source>
</evidence>